<gene>
    <name evidence="4" type="ORF">LY89DRAFT_731665</name>
</gene>
<evidence type="ECO:0000259" key="3">
    <source>
        <dbReference type="Pfam" id="PF20237"/>
    </source>
</evidence>
<dbReference type="RefSeq" id="XP_018073612.1">
    <property type="nucleotide sequence ID" value="XM_018219596.1"/>
</dbReference>
<organism evidence="4 5">
    <name type="scientific">Mollisia scopiformis</name>
    <name type="common">Conifer needle endophyte fungus</name>
    <name type="synonym">Phialocephala scopiformis</name>
    <dbReference type="NCBI Taxonomy" id="149040"/>
    <lineage>
        <taxon>Eukaryota</taxon>
        <taxon>Fungi</taxon>
        <taxon>Dikarya</taxon>
        <taxon>Ascomycota</taxon>
        <taxon>Pezizomycotina</taxon>
        <taxon>Leotiomycetes</taxon>
        <taxon>Helotiales</taxon>
        <taxon>Mollisiaceae</taxon>
        <taxon>Mollisia</taxon>
    </lineage>
</organism>
<keyword evidence="2" id="KW-0472">Membrane</keyword>
<name>A0A194XHK4_MOLSC</name>
<evidence type="ECO:0000313" key="4">
    <source>
        <dbReference type="EMBL" id="KUJ19257.1"/>
    </source>
</evidence>
<feature type="transmembrane region" description="Helical" evidence="2">
    <location>
        <begin position="339"/>
        <end position="359"/>
    </location>
</feature>
<keyword evidence="2" id="KW-1133">Transmembrane helix</keyword>
<dbReference type="InterPro" id="IPR046529">
    <property type="entry name" value="DUF6594"/>
</dbReference>
<sequence length="417" mass="46569">MNERINTSSVGENGLQESDIEKAVLASSGSWSSTILDSSASARSDTIQKDQRQGLESSENTRLCSVPGSNTHGNLRQKINIIDCIGSLPPPYCFLLIPNDNSSSVEELTQREEGRAEESPRAILSSPNPAPYVVPGRLFLEKASNQHPASIEEYPAGWPQLAAFLHSEDNFAIFRRFGMTHCRVLVQLQAEIQLLEQELTNLDSEDAKHPDRTWRLQMADIEENRDLSDAAQKILLKKLQEKLLVYDQLLLNDQKLREIGHAKQNDHLSVYHWICREKPLGAGQYNWIFHATDFVPLSKTDQFEYSILNSFLKRLFLSPKSNGTIDHYSKSAVTTFTKLISVLFAVAILVVPIFILLWIPETRAWISATVLISVFVFSALMTLFSGARVQEILVGTAAYCAVSATFLGNTQTSSGVR</sequence>
<feature type="compositionally biased region" description="Polar residues" evidence="1">
    <location>
        <begin position="54"/>
        <end position="65"/>
    </location>
</feature>
<proteinExistence type="predicted"/>
<dbReference type="OrthoDB" id="3533814at2759"/>
<dbReference type="EMBL" id="KQ947411">
    <property type="protein sequence ID" value="KUJ19257.1"/>
    <property type="molecule type" value="Genomic_DNA"/>
</dbReference>
<feature type="domain" description="DUF6594" evidence="3">
    <location>
        <begin position="158"/>
        <end position="402"/>
    </location>
</feature>
<dbReference type="InParanoid" id="A0A194XHK4"/>
<dbReference type="Proteomes" id="UP000070700">
    <property type="component" value="Unassembled WGS sequence"/>
</dbReference>
<feature type="region of interest" description="Disordered" evidence="1">
    <location>
        <begin position="105"/>
        <end position="127"/>
    </location>
</feature>
<dbReference type="PANTHER" id="PTHR34502">
    <property type="entry name" value="DUF6594 DOMAIN-CONTAINING PROTEIN-RELATED"/>
    <property type="match status" value="1"/>
</dbReference>
<evidence type="ECO:0000256" key="1">
    <source>
        <dbReference type="SAM" id="MobiDB-lite"/>
    </source>
</evidence>
<dbReference type="GeneID" id="28829322"/>
<keyword evidence="2" id="KW-0812">Transmembrane</keyword>
<accession>A0A194XHK4</accession>
<protein>
    <recommendedName>
        <fullName evidence="3">DUF6594 domain-containing protein</fullName>
    </recommendedName>
</protein>
<evidence type="ECO:0000313" key="5">
    <source>
        <dbReference type="Proteomes" id="UP000070700"/>
    </source>
</evidence>
<dbReference type="PANTHER" id="PTHR34502:SF3">
    <property type="entry name" value="DUF6594 DOMAIN-CONTAINING PROTEIN"/>
    <property type="match status" value="1"/>
</dbReference>
<dbReference type="AlphaFoldDB" id="A0A194XHK4"/>
<evidence type="ECO:0000256" key="2">
    <source>
        <dbReference type="SAM" id="Phobius"/>
    </source>
</evidence>
<feature type="compositionally biased region" description="Basic and acidic residues" evidence="1">
    <location>
        <begin position="108"/>
        <end position="120"/>
    </location>
</feature>
<feature type="transmembrane region" description="Helical" evidence="2">
    <location>
        <begin position="365"/>
        <end position="384"/>
    </location>
</feature>
<feature type="region of interest" description="Disordered" evidence="1">
    <location>
        <begin position="37"/>
        <end position="65"/>
    </location>
</feature>
<dbReference type="KEGG" id="psco:LY89DRAFT_731665"/>
<reference evidence="4 5" key="1">
    <citation type="submission" date="2015-10" db="EMBL/GenBank/DDBJ databases">
        <title>Full genome of DAOMC 229536 Phialocephala scopiformis, a fungal endophyte of spruce producing the potent anti-insectan compound rugulosin.</title>
        <authorList>
            <consortium name="DOE Joint Genome Institute"/>
            <person name="Walker A.K."/>
            <person name="Frasz S.L."/>
            <person name="Seifert K.A."/>
            <person name="Miller J.D."/>
            <person name="Mondo S.J."/>
            <person name="Labutti K."/>
            <person name="Lipzen A."/>
            <person name="Dockter R."/>
            <person name="Kennedy M."/>
            <person name="Grigoriev I.V."/>
            <person name="Spatafora J.W."/>
        </authorList>
    </citation>
    <scope>NUCLEOTIDE SEQUENCE [LARGE SCALE GENOMIC DNA]</scope>
    <source>
        <strain evidence="4 5">CBS 120377</strain>
    </source>
</reference>
<dbReference type="Pfam" id="PF20237">
    <property type="entry name" value="DUF6594"/>
    <property type="match status" value="1"/>
</dbReference>
<keyword evidence="5" id="KW-1185">Reference proteome</keyword>